<protein>
    <submittedName>
        <fullName evidence="3">DUF4124 domain-containing protein</fullName>
    </submittedName>
</protein>
<name>A0A432XI26_9GAMM</name>
<dbReference type="Pfam" id="PF13511">
    <property type="entry name" value="DUF4124"/>
    <property type="match status" value="1"/>
</dbReference>
<dbReference type="RefSeq" id="WP_092841351.1">
    <property type="nucleotide sequence ID" value="NZ_FPCF01000006.1"/>
</dbReference>
<evidence type="ECO:0000313" key="3">
    <source>
        <dbReference type="EMBL" id="RUO48414.1"/>
    </source>
</evidence>
<keyword evidence="4" id="KW-1185">Reference proteome</keyword>
<dbReference type="InterPro" id="IPR025392">
    <property type="entry name" value="DUF4124"/>
</dbReference>
<gene>
    <name evidence="3" type="ORF">CWE24_06420</name>
</gene>
<feature type="region of interest" description="Disordered" evidence="1">
    <location>
        <begin position="64"/>
        <end position="83"/>
    </location>
</feature>
<evidence type="ECO:0000313" key="4">
    <source>
        <dbReference type="Proteomes" id="UP000286985"/>
    </source>
</evidence>
<organism evidence="3 4">
    <name type="scientific">Pseudidiomarina donghaiensis</name>
    <dbReference type="NCBI Taxonomy" id="519452"/>
    <lineage>
        <taxon>Bacteria</taxon>
        <taxon>Pseudomonadati</taxon>
        <taxon>Pseudomonadota</taxon>
        <taxon>Gammaproteobacteria</taxon>
        <taxon>Alteromonadales</taxon>
        <taxon>Idiomarinaceae</taxon>
        <taxon>Pseudidiomarina</taxon>
    </lineage>
</organism>
<feature type="domain" description="DUF4124" evidence="2">
    <location>
        <begin position="23"/>
        <end position="64"/>
    </location>
</feature>
<proteinExistence type="predicted"/>
<evidence type="ECO:0000259" key="2">
    <source>
        <dbReference type="Pfam" id="PF13511"/>
    </source>
</evidence>
<dbReference type="STRING" id="519452.SAMN04488139_2158"/>
<accession>A0A432XI26</accession>
<dbReference type="Proteomes" id="UP000286985">
    <property type="component" value="Unassembled WGS sequence"/>
</dbReference>
<dbReference type="AlphaFoldDB" id="A0A432XI26"/>
<dbReference type="EMBL" id="PIPU01000002">
    <property type="protein sequence ID" value="RUO48414.1"/>
    <property type="molecule type" value="Genomic_DNA"/>
</dbReference>
<comment type="caution">
    <text evidence="3">The sequence shown here is derived from an EMBL/GenBank/DDBJ whole genome shotgun (WGS) entry which is preliminary data.</text>
</comment>
<evidence type="ECO:0000256" key="1">
    <source>
        <dbReference type="SAM" id="MobiDB-lite"/>
    </source>
</evidence>
<reference evidence="4" key="1">
    <citation type="journal article" date="2018" name="Front. Microbiol.">
        <title>Genome-Based Analysis Reveals the Taxonomy and Diversity of the Family Idiomarinaceae.</title>
        <authorList>
            <person name="Liu Y."/>
            <person name="Lai Q."/>
            <person name="Shao Z."/>
        </authorList>
    </citation>
    <scope>NUCLEOTIDE SEQUENCE [LARGE SCALE GENOMIC DNA]</scope>
    <source>
        <strain evidence="4">908033</strain>
    </source>
</reference>
<sequence length="193" mass="20780">MKPLVILAVLLTFLVGVGLHIDPSKAQVYKKRNADGSVTYSDKPIRGAEQVDVEPAPVTEFAKPTGPLANTPAEAGTAQNNAEASTEAVEFGVSITAPDHNQAIRANDGQLQVSWQSQPSKLPAGYNYELVVDGVTAWRGFNSQQVTLAEIERGERRLFVRIVDVNNQQVARSDTVAVFVLRASVVQPNATQS</sequence>
<dbReference type="OrthoDB" id="7062774at2"/>